<dbReference type="InterPro" id="IPR036396">
    <property type="entry name" value="Cyt_P450_sf"/>
</dbReference>
<keyword evidence="11" id="KW-0472">Membrane</keyword>
<evidence type="ECO:0008006" key="15">
    <source>
        <dbReference type="Google" id="ProtNLM"/>
    </source>
</evidence>
<keyword evidence="4" id="KW-0349">Heme</keyword>
<reference evidence="13 14" key="1">
    <citation type="journal article" date="2021" name="Nat. Plants">
        <title>The Taxus genome provides insights into paclitaxel biosynthesis.</title>
        <authorList>
            <person name="Xiong X."/>
            <person name="Gou J."/>
            <person name="Liao Q."/>
            <person name="Li Y."/>
            <person name="Zhou Q."/>
            <person name="Bi G."/>
            <person name="Li C."/>
            <person name="Du R."/>
            <person name="Wang X."/>
            <person name="Sun T."/>
            <person name="Guo L."/>
            <person name="Liang H."/>
            <person name="Lu P."/>
            <person name="Wu Y."/>
            <person name="Zhang Z."/>
            <person name="Ro D.K."/>
            <person name="Shang Y."/>
            <person name="Huang S."/>
            <person name="Yan J."/>
        </authorList>
    </citation>
    <scope>NUCLEOTIDE SEQUENCE [LARGE SCALE GENOMIC DNA]</scope>
    <source>
        <strain evidence="13">Ta-2019</strain>
    </source>
</reference>
<dbReference type="InterPro" id="IPR002402">
    <property type="entry name" value="Cyt_P450_E_grp-II"/>
</dbReference>
<feature type="non-terminal residue" evidence="13">
    <location>
        <position position="352"/>
    </location>
</feature>
<dbReference type="Proteomes" id="UP000824469">
    <property type="component" value="Unassembled WGS sequence"/>
</dbReference>
<dbReference type="InterPro" id="IPR050665">
    <property type="entry name" value="Cytochrome_P450_Monooxygen"/>
</dbReference>
<evidence type="ECO:0000256" key="5">
    <source>
        <dbReference type="ARBA" id="ARBA00022692"/>
    </source>
</evidence>
<dbReference type="Gene3D" id="1.10.630.10">
    <property type="entry name" value="Cytochrome P450"/>
    <property type="match status" value="1"/>
</dbReference>
<dbReference type="GO" id="GO:0016020">
    <property type="term" value="C:membrane"/>
    <property type="evidence" value="ECO:0007669"/>
    <property type="project" value="UniProtKB-SubCell"/>
</dbReference>
<dbReference type="GO" id="GO:0004497">
    <property type="term" value="F:monooxygenase activity"/>
    <property type="evidence" value="ECO:0007669"/>
    <property type="project" value="UniProtKB-KW"/>
</dbReference>
<keyword evidence="9" id="KW-0408">Iron</keyword>
<feature type="region of interest" description="Disordered" evidence="12">
    <location>
        <begin position="201"/>
        <end position="220"/>
    </location>
</feature>
<dbReference type="GO" id="GO:0016705">
    <property type="term" value="F:oxidoreductase activity, acting on paired donors, with incorporation or reduction of molecular oxygen"/>
    <property type="evidence" value="ECO:0007669"/>
    <property type="project" value="InterPro"/>
</dbReference>
<dbReference type="AlphaFoldDB" id="A0AA38C4V6"/>
<dbReference type="InterPro" id="IPR001128">
    <property type="entry name" value="Cyt_P450"/>
</dbReference>
<comment type="caution">
    <text evidence="13">The sequence shown here is derived from an EMBL/GenBank/DDBJ whole genome shotgun (WGS) entry which is preliminary data.</text>
</comment>
<dbReference type="Pfam" id="PF00067">
    <property type="entry name" value="p450"/>
    <property type="match status" value="1"/>
</dbReference>
<evidence type="ECO:0000313" key="13">
    <source>
        <dbReference type="EMBL" id="KAH9290194.1"/>
    </source>
</evidence>
<evidence type="ECO:0000256" key="9">
    <source>
        <dbReference type="ARBA" id="ARBA00023004"/>
    </source>
</evidence>
<evidence type="ECO:0000256" key="12">
    <source>
        <dbReference type="SAM" id="MobiDB-lite"/>
    </source>
</evidence>
<dbReference type="GO" id="GO:0005506">
    <property type="term" value="F:iron ion binding"/>
    <property type="evidence" value="ECO:0007669"/>
    <property type="project" value="InterPro"/>
</dbReference>
<evidence type="ECO:0000256" key="10">
    <source>
        <dbReference type="ARBA" id="ARBA00023033"/>
    </source>
</evidence>
<evidence type="ECO:0000256" key="1">
    <source>
        <dbReference type="ARBA" id="ARBA00001971"/>
    </source>
</evidence>
<dbReference type="PANTHER" id="PTHR24282:SF211">
    <property type="entry name" value="CYTOCHROME P450-RELATED"/>
    <property type="match status" value="1"/>
</dbReference>
<keyword evidence="10" id="KW-0503">Monooxygenase</keyword>
<dbReference type="EMBL" id="JAHRHJ020003813">
    <property type="protein sequence ID" value="KAH9290194.1"/>
    <property type="molecule type" value="Genomic_DNA"/>
</dbReference>
<accession>A0AA38C4V6</accession>
<dbReference type="GO" id="GO:0020037">
    <property type="term" value="F:heme binding"/>
    <property type="evidence" value="ECO:0007669"/>
    <property type="project" value="InterPro"/>
</dbReference>
<evidence type="ECO:0000256" key="7">
    <source>
        <dbReference type="ARBA" id="ARBA00022989"/>
    </source>
</evidence>
<keyword evidence="8" id="KW-0560">Oxidoreductase</keyword>
<dbReference type="PANTHER" id="PTHR24282">
    <property type="entry name" value="CYTOCHROME P450 FAMILY MEMBER"/>
    <property type="match status" value="1"/>
</dbReference>
<dbReference type="OMA" id="HENLFNE"/>
<protein>
    <recommendedName>
        <fullName evidence="15">Cytochrome P450</fullName>
    </recommendedName>
</protein>
<dbReference type="PRINTS" id="PR00464">
    <property type="entry name" value="EP450II"/>
</dbReference>
<dbReference type="PRINTS" id="PR00385">
    <property type="entry name" value="P450"/>
</dbReference>
<evidence type="ECO:0000256" key="6">
    <source>
        <dbReference type="ARBA" id="ARBA00022723"/>
    </source>
</evidence>
<keyword evidence="6" id="KW-0479">Metal-binding</keyword>
<evidence type="ECO:0000256" key="11">
    <source>
        <dbReference type="ARBA" id="ARBA00023136"/>
    </source>
</evidence>
<evidence type="ECO:0000256" key="8">
    <source>
        <dbReference type="ARBA" id="ARBA00023002"/>
    </source>
</evidence>
<proteinExistence type="inferred from homology"/>
<evidence type="ECO:0000256" key="2">
    <source>
        <dbReference type="ARBA" id="ARBA00004370"/>
    </source>
</evidence>
<comment type="cofactor">
    <cofactor evidence="1">
        <name>heme</name>
        <dbReference type="ChEBI" id="CHEBI:30413"/>
    </cofactor>
</comment>
<feature type="non-terminal residue" evidence="13">
    <location>
        <position position="1"/>
    </location>
</feature>
<sequence length="352" mass="40338">QTFIHWFGSTVRLNITDLDLIWEVLSNKSGLYKKSAQMKQLNGDGLVSLEGEMWVQHRRIINPAFYIENLKGLVPMIVGSTSTMLAKWKGRIERDANEIEVCKEFRDLTEDILAHMMFGGNYVEGRHVFDMQAEHALLRTEAPRGLLHALISRFWLSRKKRYMRKLDREIRSSLRQLIESRKKDWSLGRSNSYGGDLLSVMTSRSSSSNDKQQLQGGPVQKSAIMDTEEIIDECKTFFFAGHDTTVCLLTWTMVLLGMYPHWQDRARKEVLTICGQGPPKPENLNRLKLMNMILNESLRLYPPVVALLRQADHDTKLGSLSIPAGTQLLFPIIALHHDEALWGENAKEFNPE</sequence>
<organism evidence="13 14">
    <name type="scientific">Taxus chinensis</name>
    <name type="common">Chinese yew</name>
    <name type="synonym">Taxus wallichiana var. chinensis</name>
    <dbReference type="NCBI Taxonomy" id="29808"/>
    <lineage>
        <taxon>Eukaryota</taxon>
        <taxon>Viridiplantae</taxon>
        <taxon>Streptophyta</taxon>
        <taxon>Embryophyta</taxon>
        <taxon>Tracheophyta</taxon>
        <taxon>Spermatophyta</taxon>
        <taxon>Pinopsida</taxon>
        <taxon>Pinidae</taxon>
        <taxon>Conifers II</taxon>
        <taxon>Cupressales</taxon>
        <taxon>Taxaceae</taxon>
        <taxon>Taxus</taxon>
    </lineage>
</organism>
<evidence type="ECO:0000313" key="14">
    <source>
        <dbReference type="Proteomes" id="UP000824469"/>
    </source>
</evidence>
<dbReference type="SUPFAM" id="SSF48264">
    <property type="entry name" value="Cytochrome P450"/>
    <property type="match status" value="1"/>
</dbReference>
<keyword evidence="14" id="KW-1185">Reference proteome</keyword>
<name>A0AA38C4V6_TAXCH</name>
<comment type="subcellular location">
    <subcellularLocation>
        <location evidence="2">Membrane</location>
    </subcellularLocation>
</comment>
<evidence type="ECO:0000256" key="4">
    <source>
        <dbReference type="ARBA" id="ARBA00022617"/>
    </source>
</evidence>
<comment type="similarity">
    <text evidence="3">Belongs to the cytochrome P450 family.</text>
</comment>
<gene>
    <name evidence="13" type="ORF">KI387_034311</name>
</gene>
<keyword evidence="5" id="KW-0812">Transmembrane</keyword>
<keyword evidence="7" id="KW-1133">Transmembrane helix</keyword>
<evidence type="ECO:0000256" key="3">
    <source>
        <dbReference type="ARBA" id="ARBA00010617"/>
    </source>
</evidence>